<dbReference type="Gene3D" id="2.30.110.10">
    <property type="entry name" value="Electron Transport, Fmn-binding Protein, Chain A"/>
    <property type="match status" value="1"/>
</dbReference>
<name>A0ABQ6FZZ9_9CHLR</name>
<organism evidence="3 4">
    <name type="scientific">Dictyobacter halimunensis</name>
    <dbReference type="NCBI Taxonomy" id="3026934"/>
    <lineage>
        <taxon>Bacteria</taxon>
        <taxon>Bacillati</taxon>
        <taxon>Chloroflexota</taxon>
        <taxon>Ktedonobacteria</taxon>
        <taxon>Ktedonobacterales</taxon>
        <taxon>Dictyobacteraceae</taxon>
        <taxon>Dictyobacter</taxon>
    </lineage>
</organism>
<sequence length="133" mass="14998">MSIHKTSSAEPATFDYLAREGFIQLTTFRKSGQRVPTPVWFALEQGKLYVTTVKGAAKVKRIRNNGQVRLAPCNRRGVVQGPEAEGQARELPVEEQHIGKEALVRKYGMMYRIFMGIGRLRKAQQTIIEIQPA</sequence>
<dbReference type="InterPro" id="IPR012349">
    <property type="entry name" value="Split_barrel_FMN-bd"/>
</dbReference>
<evidence type="ECO:0000259" key="2">
    <source>
        <dbReference type="Pfam" id="PF01243"/>
    </source>
</evidence>
<protein>
    <submittedName>
        <fullName evidence="3">PPOX class F420-dependent oxidoreductase</fullName>
    </submittedName>
</protein>
<feature type="domain" description="Pyridoxamine 5'-phosphate oxidase N-terminal" evidence="2">
    <location>
        <begin position="13"/>
        <end position="131"/>
    </location>
</feature>
<keyword evidence="4" id="KW-1185">Reference proteome</keyword>
<dbReference type="NCBIfam" id="TIGR03666">
    <property type="entry name" value="Rv2061_F420"/>
    <property type="match status" value="1"/>
</dbReference>
<dbReference type="PANTHER" id="PTHR35176">
    <property type="entry name" value="HEME OXYGENASE HI_0854-RELATED"/>
    <property type="match status" value="1"/>
</dbReference>
<dbReference type="PANTHER" id="PTHR35176:SF11">
    <property type="entry name" value="PYRIDOXAMINE 5'-PHOSPHATE OXIDASE FAMILY PROTEIN"/>
    <property type="match status" value="1"/>
</dbReference>
<comment type="caution">
    <text evidence="3">The sequence shown here is derived from an EMBL/GenBank/DDBJ whole genome shotgun (WGS) entry which is preliminary data.</text>
</comment>
<dbReference type="InterPro" id="IPR019965">
    <property type="entry name" value="PPOX_F420-dep_Rv2061_put"/>
</dbReference>
<dbReference type="RefSeq" id="WP_338254054.1">
    <property type="nucleotide sequence ID" value="NZ_BSRI01000002.1"/>
</dbReference>
<keyword evidence="1" id="KW-0560">Oxidoreductase</keyword>
<reference evidence="3 4" key="1">
    <citation type="submission" date="2023-02" db="EMBL/GenBank/DDBJ databases">
        <title>Dictyobacter halimunensis sp. nov., a new member of the class Ktedonobacteria from forest soil in a geothermal area.</title>
        <authorList>
            <person name="Rachmania M.K."/>
            <person name="Ningsih F."/>
            <person name="Sakai Y."/>
            <person name="Yabe S."/>
            <person name="Yokota A."/>
            <person name="Sjamsuridzal W."/>
        </authorList>
    </citation>
    <scope>NUCLEOTIDE SEQUENCE [LARGE SCALE GENOMIC DNA]</scope>
    <source>
        <strain evidence="3 4">S3.2.2.5</strain>
    </source>
</reference>
<dbReference type="SUPFAM" id="SSF50475">
    <property type="entry name" value="FMN-binding split barrel"/>
    <property type="match status" value="1"/>
</dbReference>
<dbReference type="EMBL" id="BSRI01000002">
    <property type="protein sequence ID" value="GLV57977.1"/>
    <property type="molecule type" value="Genomic_DNA"/>
</dbReference>
<evidence type="ECO:0000313" key="3">
    <source>
        <dbReference type="EMBL" id="GLV57977.1"/>
    </source>
</evidence>
<gene>
    <name evidence="3" type="ORF">KDH_48110</name>
</gene>
<dbReference type="InterPro" id="IPR052019">
    <property type="entry name" value="F420H2_bilvrd_red/Heme_oxyg"/>
</dbReference>
<accession>A0ABQ6FZZ9</accession>
<dbReference type="InterPro" id="IPR011576">
    <property type="entry name" value="Pyridox_Oxase_N"/>
</dbReference>
<proteinExistence type="predicted"/>
<evidence type="ECO:0000313" key="4">
    <source>
        <dbReference type="Proteomes" id="UP001344906"/>
    </source>
</evidence>
<dbReference type="Pfam" id="PF01243">
    <property type="entry name" value="PNPOx_N"/>
    <property type="match status" value="1"/>
</dbReference>
<dbReference type="Proteomes" id="UP001344906">
    <property type="component" value="Unassembled WGS sequence"/>
</dbReference>
<evidence type="ECO:0000256" key="1">
    <source>
        <dbReference type="ARBA" id="ARBA00023002"/>
    </source>
</evidence>